<organism evidence="2 3">
    <name type="scientific">Oidiodendron maius (strain Zn)</name>
    <dbReference type="NCBI Taxonomy" id="913774"/>
    <lineage>
        <taxon>Eukaryota</taxon>
        <taxon>Fungi</taxon>
        <taxon>Dikarya</taxon>
        <taxon>Ascomycota</taxon>
        <taxon>Pezizomycotina</taxon>
        <taxon>Leotiomycetes</taxon>
        <taxon>Leotiomycetes incertae sedis</taxon>
        <taxon>Myxotrichaceae</taxon>
        <taxon>Oidiodendron</taxon>
    </lineage>
</organism>
<dbReference type="Proteomes" id="UP000054321">
    <property type="component" value="Unassembled WGS sequence"/>
</dbReference>
<keyword evidence="1" id="KW-0472">Membrane</keyword>
<keyword evidence="1" id="KW-1133">Transmembrane helix</keyword>
<evidence type="ECO:0000256" key="1">
    <source>
        <dbReference type="SAM" id="Phobius"/>
    </source>
</evidence>
<dbReference type="OrthoDB" id="4844401at2759"/>
<dbReference type="EMBL" id="KN832877">
    <property type="protein sequence ID" value="KIN00350.1"/>
    <property type="molecule type" value="Genomic_DNA"/>
</dbReference>
<reference evidence="3" key="2">
    <citation type="submission" date="2015-01" db="EMBL/GenBank/DDBJ databases">
        <title>Evolutionary Origins and Diversification of the Mycorrhizal Mutualists.</title>
        <authorList>
            <consortium name="DOE Joint Genome Institute"/>
            <consortium name="Mycorrhizal Genomics Consortium"/>
            <person name="Kohler A."/>
            <person name="Kuo A."/>
            <person name="Nagy L.G."/>
            <person name="Floudas D."/>
            <person name="Copeland A."/>
            <person name="Barry K.W."/>
            <person name="Cichocki N."/>
            <person name="Veneault-Fourrey C."/>
            <person name="LaButti K."/>
            <person name="Lindquist E.A."/>
            <person name="Lipzen A."/>
            <person name="Lundell T."/>
            <person name="Morin E."/>
            <person name="Murat C."/>
            <person name="Riley R."/>
            <person name="Ohm R."/>
            <person name="Sun H."/>
            <person name="Tunlid A."/>
            <person name="Henrissat B."/>
            <person name="Grigoriev I.V."/>
            <person name="Hibbett D.S."/>
            <person name="Martin F."/>
        </authorList>
    </citation>
    <scope>NUCLEOTIDE SEQUENCE [LARGE SCALE GENOMIC DNA]</scope>
    <source>
        <strain evidence="3">Zn</strain>
    </source>
</reference>
<sequence>MILHATQPPTFIPSSTTTSDLLAFLAPAFTHSLYLVFIFQRLLSTTTLFVFFRAYLLSGLLLRQSFYASEILLAQSYFASGVVAHQLLIASKRSLGLAWRSTEMLRRKLFYELMVFVLGGGQGIILLVFWPGWLVIGPGVWCVMWACG</sequence>
<reference evidence="2 3" key="1">
    <citation type="submission" date="2014-04" db="EMBL/GenBank/DDBJ databases">
        <authorList>
            <consortium name="DOE Joint Genome Institute"/>
            <person name="Kuo A."/>
            <person name="Martino E."/>
            <person name="Perotto S."/>
            <person name="Kohler A."/>
            <person name="Nagy L.G."/>
            <person name="Floudas D."/>
            <person name="Copeland A."/>
            <person name="Barry K.W."/>
            <person name="Cichocki N."/>
            <person name="Veneault-Fourrey C."/>
            <person name="LaButti K."/>
            <person name="Lindquist E.A."/>
            <person name="Lipzen A."/>
            <person name="Lundell T."/>
            <person name="Morin E."/>
            <person name="Murat C."/>
            <person name="Sun H."/>
            <person name="Tunlid A."/>
            <person name="Henrissat B."/>
            <person name="Grigoriev I.V."/>
            <person name="Hibbett D.S."/>
            <person name="Martin F."/>
            <person name="Nordberg H.P."/>
            <person name="Cantor M.N."/>
            <person name="Hua S.X."/>
        </authorList>
    </citation>
    <scope>NUCLEOTIDE SEQUENCE [LARGE SCALE GENOMIC DNA]</scope>
    <source>
        <strain evidence="2 3">Zn</strain>
    </source>
</reference>
<keyword evidence="3" id="KW-1185">Reference proteome</keyword>
<dbReference type="AlphaFoldDB" id="A0A0C3HAU4"/>
<proteinExistence type="predicted"/>
<gene>
    <name evidence="2" type="ORF">OIDMADRAFT_180598</name>
</gene>
<keyword evidence="1" id="KW-0812">Transmembrane</keyword>
<dbReference type="HOGENOM" id="CLU_117268_0_0_1"/>
<protein>
    <submittedName>
        <fullName evidence="2">Uncharacterized protein</fullName>
    </submittedName>
</protein>
<dbReference type="InParanoid" id="A0A0C3HAU4"/>
<name>A0A0C3HAU4_OIDMZ</name>
<feature type="transmembrane region" description="Helical" evidence="1">
    <location>
        <begin position="109"/>
        <end position="130"/>
    </location>
</feature>
<evidence type="ECO:0000313" key="2">
    <source>
        <dbReference type="EMBL" id="KIN00350.1"/>
    </source>
</evidence>
<evidence type="ECO:0000313" key="3">
    <source>
        <dbReference type="Proteomes" id="UP000054321"/>
    </source>
</evidence>
<feature type="transmembrane region" description="Helical" evidence="1">
    <location>
        <begin position="21"/>
        <end position="39"/>
    </location>
</feature>
<accession>A0A0C3HAU4</accession>
<feature type="transmembrane region" description="Helical" evidence="1">
    <location>
        <begin position="72"/>
        <end position="89"/>
    </location>
</feature>